<evidence type="ECO:0000259" key="4">
    <source>
        <dbReference type="Pfam" id="PF07992"/>
    </source>
</evidence>
<evidence type="ECO:0000256" key="2">
    <source>
        <dbReference type="ARBA" id="ARBA00023002"/>
    </source>
</evidence>
<dbReference type="InterPro" id="IPR036188">
    <property type="entry name" value="FAD/NAD-bd_sf"/>
</dbReference>
<dbReference type="Proteomes" id="UP000635387">
    <property type="component" value="Unassembled WGS sequence"/>
</dbReference>
<reference evidence="6" key="1">
    <citation type="journal article" date="2019" name="Int. J. Syst. Evol. Microbiol.">
        <title>The Global Catalogue of Microorganisms (GCM) 10K type strain sequencing project: providing services to taxonomists for standard genome sequencing and annotation.</title>
        <authorList>
            <consortium name="The Broad Institute Genomics Platform"/>
            <consortium name="The Broad Institute Genome Sequencing Center for Infectious Disease"/>
            <person name="Wu L."/>
            <person name="Ma J."/>
        </authorList>
    </citation>
    <scope>NUCLEOTIDE SEQUENCE [LARGE SCALE GENOMIC DNA]</scope>
    <source>
        <strain evidence="6">CGMCC 4.7683</strain>
    </source>
</reference>
<evidence type="ECO:0000256" key="1">
    <source>
        <dbReference type="ARBA" id="ARBA00022630"/>
    </source>
</evidence>
<evidence type="ECO:0000256" key="3">
    <source>
        <dbReference type="ARBA" id="ARBA00048132"/>
    </source>
</evidence>
<evidence type="ECO:0000313" key="6">
    <source>
        <dbReference type="Proteomes" id="UP000635387"/>
    </source>
</evidence>
<dbReference type="EMBL" id="BNAY01000003">
    <property type="protein sequence ID" value="GHH17234.1"/>
    <property type="molecule type" value="Genomic_DNA"/>
</dbReference>
<keyword evidence="2" id="KW-0560">Oxidoreductase</keyword>
<organism evidence="5 6">
    <name type="scientific">Amycolatopsis oliviviridis</name>
    <dbReference type="NCBI Taxonomy" id="1471590"/>
    <lineage>
        <taxon>Bacteria</taxon>
        <taxon>Bacillati</taxon>
        <taxon>Actinomycetota</taxon>
        <taxon>Actinomycetes</taxon>
        <taxon>Pseudonocardiales</taxon>
        <taxon>Pseudonocardiaceae</taxon>
        <taxon>Amycolatopsis</taxon>
    </lineage>
</organism>
<keyword evidence="1" id="KW-0285">Flavoprotein</keyword>
<evidence type="ECO:0000313" key="5">
    <source>
        <dbReference type="EMBL" id="GHH17234.1"/>
    </source>
</evidence>
<name>A0ABQ3LIL2_9PSEU</name>
<dbReference type="PRINTS" id="PR00469">
    <property type="entry name" value="PNDRDTASEII"/>
</dbReference>
<dbReference type="Pfam" id="PF07992">
    <property type="entry name" value="Pyr_redox_2"/>
    <property type="match status" value="1"/>
</dbReference>
<dbReference type="InterPro" id="IPR023753">
    <property type="entry name" value="FAD/NAD-binding_dom"/>
</dbReference>
<dbReference type="PRINTS" id="PR00368">
    <property type="entry name" value="FADPNR"/>
</dbReference>
<comment type="caution">
    <text evidence="5">The sequence shown here is derived from an EMBL/GenBank/DDBJ whole genome shotgun (WGS) entry which is preliminary data.</text>
</comment>
<sequence length="313" mass="33859">MPDFELLRMLGSMNEYDVVIIGGGVAGLSAALVLGRARRKVVVIDGGTPRNAPAAHAHGFLTRDGIPPKELLEIGRDEVRGYGVEIVDDVVHRLRHDKAVELANGRVISGRRIVVTTGLADELPDVPGVAERFGTDVLHCPYCHGWEVRDQRFGVLATSDKAIHQALIVWQWSKDLTFFTHTQQISAEDREKLTALGIRIVDGKVSELAVEDDRLTGVRLVDGDFVERDVVFVGPKFVPHDELLAQIGCARTETGSIAVDAQGRTNVDGVWAAGNVVDPMAQLVVAAGDAYRMATVLNFDLVLEDQGATLASA</sequence>
<dbReference type="InterPro" id="IPR050097">
    <property type="entry name" value="Ferredoxin-NADP_redctase_2"/>
</dbReference>
<accession>A0ABQ3LIL2</accession>
<protein>
    <submittedName>
        <fullName evidence="5">Thioredoxin reductase</fullName>
    </submittedName>
</protein>
<gene>
    <name evidence="5" type="primary">trxB</name>
    <name evidence="5" type="ORF">GCM10017790_33920</name>
</gene>
<comment type="catalytic activity">
    <reaction evidence="3">
        <text>[thioredoxin]-dithiol + NADP(+) = [thioredoxin]-disulfide + NADPH + H(+)</text>
        <dbReference type="Rhea" id="RHEA:20345"/>
        <dbReference type="Rhea" id="RHEA-COMP:10698"/>
        <dbReference type="Rhea" id="RHEA-COMP:10700"/>
        <dbReference type="ChEBI" id="CHEBI:15378"/>
        <dbReference type="ChEBI" id="CHEBI:29950"/>
        <dbReference type="ChEBI" id="CHEBI:50058"/>
        <dbReference type="ChEBI" id="CHEBI:57783"/>
        <dbReference type="ChEBI" id="CHEBI:58349"/>
        <dbReference type="EC" id="1.8.1.9"/>
    </reaction>
</comment>
<feature type="domain" description="FAD/NAD(P)-binding" evidence="4">
    <location>
        <begin position="16"/>
        <end position="287"/>
    </location>
</feature>
<dbReference type="SUPFAM" id="SSF51905">
    <property type="entry name" value="FAD/NAD(P)-binding domain"/>
    <property type="match status" value="1"/>
</dbReference>
<dbReference type="Gene3D" id="3.50.50.60">
    <property type="entry name" value="FAD/NAD(P)-binding domain"/>
    <property type="match status" value="2"/>
</dbReference>
<keyword evidence="6" id="KW-1185">Reference proteome</keyword>
<proteinExistence type="predicted"/>
<dbReference type="PANTHER" id="PTHR48105">
    <property type="entry name" value="THIOREDOXIN REDUCTASE 1-RELATED-RELATED"/>
    <property type="match status" value="1"/>
</dbReference>